<organism evidence="5 6">
    <name type="scientific">Candidatus Brevifilum fermentans</name>
    <dbReference type="NCBI Taxonomy" id="1986204"/>
    <lineage>
        <taxon>Bacteria</taxon>
        <taxon>Bacillati</taxon>
        <taxon>Chloroflexota</taxon>
        <taxon>Anaerolineae</taxon>
        <taxon>Anaerolineales</taxon>
        <taxon>Anaerolineaceae</taxon>
        <taxon>Candidatus Brevifilum</taxon>
    </lineage>
</organism>
<evidence type="ECO:0000313" key="5">
    <source>
        <dbReference type="EMBL" id="SMX53893.1"/>
    </source>
</evidence>
<keyword evidence="2" id="KW-0378">Hydrolase</keyword>
<dbReference type="Proteomes" id="UP000195514">
    <property type="component" value="Chromosome I"/>
</dbReference>
<evidence type="ECO:0000259" key="4">
    <source>
        <dbReference type="Pfam" id="PF12705"/>
    </source>
</evidence>
<feature type="domain" description="PD-(D/E)XK endonuclease-like" evidence="4">
    <location>
        <begin position="9"/>
        <end position="244"/>
    </location>
</feature>
<evidence type="ECO:0000313" key="6">
    <source>
        <dbReference type="Proteomes" id="UP000195514"/>
    </source>
</evidence>
<keyword evidence="2" id="KW-0067">ATP-binding</keyword>
<dbReference type="InterPro" id="IPR011604">
    <property type="entry name" value="PDDEXK-like_dom_sf"/>
</dbReference>
<dbReference type="EMBL" id="LT859958">
    <property type="protein sequence ID" value="SMX53893.1"/>
    <property type="molecule type" value="Genomic_DNA"/>
</dbReference>
<gene>
    <name evidence="5" type="ORF">CFX1CAM_0828</name>
</gene>
<dbReference type="OrthoDB" id="306181at2"/>
<evidence type="ECO:0000256" key="1">
    <source>
        <dbReference type="ARBA" id="ARBA00022763"/>
    </source>
</evidence>
<proteinExistence type="predicted"/>
<keyword evidence="1" id="KW-0227">DNA damage</keyword>
<dbReference type="RefSeq" id="WP_087861800.1">
    <property type="nucleotide sequence ID" value="NZ_LT859958.1"/>
</dbReference>
<keyword evidence="2" id="KW-0547">Nucleotide-binding</keyword>
<evidence type="ECO:0000256" key="3">
    <source>
        <dbReference type="ARBA" id="ARBA00023204"/>
    </source>
</evidence>
<dbReference type="Pfam" id="PF12705">
    <property type="entry name" value="PDDEXK_1"/>
    <property type="match status" value="1"/>
</dbReference>
<accession>A0A1Y6K2J9</accession>
<reference evidence="6" key="1">
    <citation type="submission" date="2017-05" db="EMBL/GenBank/DDBJ databases">
        <authorList>
            <person name="Kirkegaard R."/>
            <person name="Mcilroy J S."/>
        </authorList>
    </citation>
    <scope>NUCLEOTIDE SEQUENCE [LARGE SCALE GENOMIC DNA]</scope>
</reference>
<name>A0A1Y6K2J9_9CHLR</name>
<dbReference type="GO" id="GO:0004386">
    <property type="term" value="F:helicase activity"/>
    <property type="evidence" value="ECO:0007669"/>
    <property type="project" value="UniProtKB-KW"/>
</dbReference>
<protein>
    <recommendedName>
        <fullName evidence="4">PD-(D/E)XK endonuclease-like domain-containing protein</fullName>
    </recommendedName>
</protein>
<sequence>MILPNDFVFTQANLQDYVDCPYRFYLRYVLRTRWPALVVDQALDFEQRGQAGGRFHRLVQQYLLGVSAERIEVLAEEDPWPELRAWWAGFLTHVPPWLVGQRWVEMPLTATLVGQRLLAKYDLLLVEEQGNLTIFDWKTSEKPLSKARLLERIQTRLYRLVVLQASPMLLNHQSAAPEQISMHYWYATHPQTPIYLIYSQADFDRDREYLAHLVETVANAEVEDFLRTADLARCRFCVYRSHCERGVEAGSLEEFDRLELELDDPDRLIDFDDLPEIEF</sequence>
<dbReference type="GO" id="GO:0006281">
    <property type="term" value="P:DNA repair"/>
    <property type="evidence" value="ECO:0007669"/>
    <property type="project" value="UniProtKB-KW"/>
</dbReference>
<dbReference type="Gene3D" id="3.90.320.10">
    <property type="match status" value="1"/>
</dbReference>
<keyword evidence="3" id="KW-0234">DNA repair</keyword>
<keyword evidence="2" id="KW-0347">Helicase</keyword>
<keyword evidence="6" id="KW-1185">Reference proteome</keyword>
<dbReference type="InterPro" id="IPR038726">
    <property type="entry name" value="PDDEXK_AddAB-type"/>
</dbReference>
<dbReference type="KEGG" id="abat:CFX1CAM_0828"/>
<evidence type="ECO:0000256" key="2">
    <source>
        <dbReference type="ARBA" id="ARBA00022806"/>
    </source>
</evidence>
<dbReference type="AlphaFoldDB" id="A0A1Y6K2J9"/>